<dbReference type="InterPro" id="IPR051057">
    <property type="entry name" value="PI-PLC_domain"/>
</dbReference>
<sequence>MLLNTVTAALACLSLPVVGAHATGLKSRRDCKQLSLPELAMREILSQGSPVFGHYQSVKSNTSEWMKAHPDSTLLVHMNIPGAHDAQTWNYSQATREQLLHINEIGGKIPRSSDTYRCQERSVVDMLNAGVRAFDLRYAFDVTNSVLVFWHGPALVSQTATLADTMFGFYKWLDDHPSEALLLSFQYEGGTTKYAANDATVQRALYDILTSRAAKKYILQTKDSFGTLGEARGKITLIRRFTMDRLDASYEASLPGVHFSPSDWTDNGQDITLVYNREKNGTAHIEDYYEPEAPKDSTPSYNIGLKYNATTANILRATSDAFPNDLFWSFASSRNIDMDPPLTPRIMALGNGTVTPSGGVNQQLLPFLQGLKGKRVGIVMVDFENAPGNLIDTILSL</sequence>
<dbReference type="Proteomes" id="UP000319257">
    <property type="component" value="Unassembled WGS sequence"/>
</dbReference>
<dbReference type="Pfam" id="PF00388">
    <property type="entry name" value="PI-PLC-X"/>
    <property type="match status" value="1"/>
</dbReference>
<dbReference type="InterPro" id="IPR017946">
    <property type="entry name" value="PLC-like_Pdiesterase_TIM-brl"/>
</dbReference>
<reference evidence="3 4" key="1">
    <citation type="submission" date="2019-06" db="EMBL/GenBank/DDBJ databases">
        <title>Draft genome sequence of the filamentous fungus Phialemoniopsis curvata isolated from diesel fuel.</title>
        <authorList>
            <person name="Varaljay V.A."/>
            <person name="Lyon W.J."/>
            <person name="Crouch A.L."/>
            <person name="Drake C.E."/>
            <person name="Hollomon J.M."/>
            <person name="Nadeau L.J."/>
            <person name="Nunn H.S."/>
            <person name="Stevenson B.S."/>
            <person name="Bojanowski C.L."/>
            <person name="Crookes-Goodson W.J."/>
        </authorList>
    </citation>
    <scope>NUCLEOTIDE SEQUENCE [LARGE SCALE GENOMIC DNA]</scope>
    <source>
        <strain evidence="3 4">D216</strain>
    </source>
</reference>
<dbReference type="SUPFAM" id="SSF51695">
    <property type="entry name" value="PLC-like phosphodiesterases"/>
    <property type="match status" value="1"/>
</dbReference>
<dbReference type="PANTHER" id="PTHR13593:SF116">
    <property type="entry name" value="PLC-LIKE PHOSPHODIESTERASE"/>
    <property type="match status" value="1"/>
</dbReference>
<gene>
    <name evidence="3" type="ORF">E0L32_005930</name>
</gene>
<dbReference type="AlphaFoldDB" id="A0A507B1Z0"/>
<protein>
    <recommendedName>
        <fullName evidence="2">Phosphatidylinositol-specific phospholipase C X domain-containing protein</fullName>
    </recommendedName>
</protein>
<feature type="chain" id="PRO_5021263626" description="Phosphatidylinositol-specific phospholipase C X domain-containing protein" evidence="1">
    <location>
        <begin position="23"/>
        <end position="397"/>
    </location>
</feature>
<comment type="caution">
    <text evidence="3">The sequence shown here is derived from an EMBL/GenBank/DDBJ whole genome shotgun (WGS) entry which is preliminary data.</text>
</comment>
<dbReference type="GeneID" id="41973377"/>
<dbReference type="PROSITE" id="PS50007">
    <property type="entry name" value="PIPLC_X_DOMAIN"/>
    <property type="match status" value="1"/>
</dbReference>
<name>A0A507B1Z0_9PEZI</name>
<dbReference type="EMBL" id="SKBQ01000032">
    <property type="protein sequence ID" value="TPX13727.1"/>
    <property type="molecule type" value="Genomic_DNA"/>
</dbReference>
<dbReference type="RefSeq" id="XP_030995438.1">
    <property type="nucleotide sequence ID" value="XM_031140506.1"/>
</dbReference>
<dbReference type="InParanoid" id="A0A507B1Z0"/>
<dbReference type="PANTHER" id="PTHR13593">
    <property type="match status" value="1"/>
</dbReference>
<organism evidence="3 4">
    <name type="scientific">Thyridium curvatum</name>
    <dbReference type="NCBI Taxonomy" id="1093900"/>
    <lineage>
        <taxon>Eukaryota</taxon>
        <taxon>Fungi</taxon>
        <taxon>Dikarya</taxon>
        <taxon>Ascomycota</taxon>
        <taxon>Pezizomycotina</taxon>
        <taxon>Sordariomycetes</taxon>
        <taxon>Sordariomycetidae</taxon>
        <taxon>Thyridiales</taxon>
        <taxon>Thyridiaceae</taxon>
        <taxon>Thyridium</taxon>
    </lineage>
</organism>
<evidence type="ECO:0000313" key="4">
    <source>
        <dbReference type="Proteomes" id="UP000319257"/>
    </source>
</evidence>
<feature type="signal peptide" evidence="1">
    <location>
        <begin position="1"/>
        <end position="22"/>
    </location>
</feature>
<evidence type="ECO:0000256" key="1">
    <source>
        <dbReference type="SAM" id="SignalP"/>
    </source>
</evidence>
<evidence type="ECO:0000259" key="2">
    <source>
        <dbReference type="Pfam" id="PF00388"/>
    </source>
</evidence>
<dbReference type="InterPro" id="IPR000909">
    <property type="entry name" value="PLipase_C_PInositol-sp_X_dom"/>
</dbReference>
<dbReference type="OrthoDB" id="1046782at2759"/>
<keyword evidence="4" id="KW-1185">Reference proteome</keyword>
<keyword evidence="1" id="KW-0732">Signal</keyword>
<accession>A0A507B1Z0</accession>
<dbReference type="GO" id="GO:0008081">
    <property type="term" value="F:phosphoric diester hydrolase activity"/>
    <property type="evidence" value="ECO:0007669"/>
    <property type="project" value="InterPro"/>
</dbReference>
<dbReference type="Gene3D" id="3.20.20.190">
    <property type="entry name" value="Phosphatidylinositol (PI) phosphodiesterase"/>
    <property type="match status" value="1"/>
</dbReference>
<feature type="domain" description="Phosphatidylinositol-specific phospholipase C X" evidence="2">
    <location>
        <begin position="117"/>
        <end position="239"/>
    </location>
</feature>
<proteinExistence type="predicted"/>
<dbReference type="GO" id="GO:0006629">
    <property type="term" value="P:lipid metabolic process"/>
    <property type="evidence" value="ECO:0007669"/>
    <property type="project" value="InterPro"/>
</dbReference>
<evidence type="ECO:0000313" key="3">
    <source>
        <dbReference type="EMBL" id="TPX13727.1"/>
    </source>
</evidence>